<dbReference type="InterPro" id="IPR050090">
    <property type="entry name" value="Tyrosine_recombinase_XerCD"/>
</dbReference>
<keyword evidence="1" id="KW-0229">DNA integration</keyword>
<keyword evidence="3" id="KW-0233">DNA recombination</keyword>
<dbReference type="InterPro" id="IPR002104">
    <property type="entry name" value="Integrase_catalytic"/>
</dbReference>
<dbReference type="InterPro" id="IPR044068">
    <property type="entry name" value="CB"/>
</dbReference>
<evidence type="ECO:0000259" key="5">
    <source>
        <dbReference type="PROSITE" id="PS51898"/>
    </source>
</evidence>
<dbReference type="Gene3D" id="1.10.443.10">
    <property type="entry name" value="Intergrase catalytic core"/>
    <property type="match status" value="1"/>
</dbReference>
<dbReference type="Proteomes" id="UP001299970">
    <property type="component" value="Unassembled WGS sequence"/>
</dbReference>
<evidence type="ECO:0000256" key="3">
    <source>
        <dbReference type="ARBA" id="ARBA00023172"/>
    </source>
</evidence>
<organism evidence="7 8">
    <name type="scientific">Pseudonocardia alaniniphila</name>
    <dbReference type="NCBI Taxonomy" id="75291"/>
    <lineage>
        <taxon>Bacteria</taxon>
        <taxon>Bacillati</taxon>
        <taxon>Actinomycetota</taxon>
        <taxon>Actinomycetes</taxon>
        <taxon>Pseudonocardiales</taxon>
        <taxon>Pseudonocardiaceae</taxon>
        <taxon>Pseudonocardia</taxon>
    </lineage>
</organism>
<dbReference type="Pfam" id="PF00589">
    <property type="entry name" value="Phage_integrase"/>
    <property type="match status" value="1"/>
</dbReference>
<dbReference type="PANTHER" id="PTHR30349">
    <property type="entry name" value="PHAGE INTEGRASE-RELATED"/>
    <property type="match status" value="1"/>
</dbReference>
<dbReference type="CDD" id="cd01189">
    <property type="entry name" value="INT_ICEBs1_C_like"/>
    <property type="match status" value="1"/>
</dbReference>
<dbReference type="InterPro" id="IPR011010">
    <property type="entry name" value="DNA_brk_join_enz"/>
</dbReference>
<dbReference type="SUPFAM" id="SSF56349">
    <property type="entry name" value="DNA breaking-rejoining enzymes"/>
    <property type="match status" value="1"/>
</dbReference>
<keyword evidence="2 4" id="KW-0238">DNA-binding</keyword>
<evidence type="ECO:0000256" key="4">
    <source>
        <dbReference type="PROSITE-ProRule" id="PRU01248"/>
    </source>
</evidence>
<dbReference type="InterPro" id="IPR010998">
    <property type="entry name" value="Integrase_recombinase_N"/>
</dbReference>
<dbReference type="PROSITE" id="PS51900">
    <property type="entry name" value="CB"/>
    <property type="match status" value="1"/>
</dbReference>
<gene>
    <name evidence="7" type="ORF">MMF94_36685</name>
</gene>
<keyword evidence="8" id="KW-1185">Reference proteome</keyword>
<feature type="domain" description="Core-binding (CB)" evidence="6">
    <location>
        <begin position="67"/>
        <end position="178"/>
    </location>
</feature>
<protein>
    <submittedName>
        <fullName evidence="7">Site-specific integrase</fullName>
    </submittedName>
</protein>
<dbReference type="InterPro" id="IPR004107">
    <property type="entry name" value="Integrase_SAM-like_N"/>
</dbReference>
<dbReference type="PROSITE" id="PS51898">
    <property type="entry name" value="TYR_RECOMBINASE"/>
    <property type="match status" value="1"/>
</dbReference>
<dbReference type="InterPro" id="IPR013762">
    <property type="entry name" value="Integrase-like_cat_sf"/>
</dbReference>
<comment type="caution">
    <text evidence="7">The sequence shown here is derived from an EMBL/GenBank/DDBJ whole genome shotgun (WGS) entry which is preliminary data.</text>
</comment>
<evidence type="ECO:0000313" key="7">
    <source>
        <dbReference type="EMBL" id="MCH6171265.1"/>
    </source>
</evidence>
<dbReference type="Pfam" id="PF14659">
    <property type="entry name" value="Phage_int_SAM_3"/>
    <property type="match status" value="1"/>
</dbReference>
<dbReference type="RefSeq" id="WP_241042072.1">
    <property type="nucleotide sequence ID" value="NZ_BAAAJF010000010.1"/>
</dbReference>
<dbReference type="EMBL" id="JAKXMK010000041">
    <property type="protein sequence ID" value="MCH6171265.1"/>
    <property type="molecule type" value="Genomic_DNA"/>
</dbReference>
<accession>A0ABS9TRW0</accession>
<reference evidence="7 8" key="1">
    <citation type="submission" date="2022-03" db="EMBL/GenBank/DDBJ databases">
        <title>Pseudonocardia alaer sp. nov., a novel actinomycete isolated from reed forest soil.</title>
        <authorList>
            <person name="Wang L."/>
        </authorList>
    </citation>
    <scope>NUCLEOTIDE SEQUENCE [LARGE SCALE GENOMIC DNA]</scope>
    <source>
        <strain evidence="7 8">Y-16303</strain>
    </source>
</reference>
<evidence type="ECO:0000256" key="1">
    <source>
        <dbReference type="ARBA" id="ARBA00022908"/>
    </source>
</evidence>
<proteinExistence type="predicted"/>
<sequence>MSTRARANGEGSIFPYRNGFAAYCWVRTPNGLRKKKWVYGKTREQVHAKWIELQGKARQGVVATSTPTVAEYMTYWLDEIIRPNRAPLTYQTYETFVRVHIVPGLGTKRLDRLRVRDVQTWINQLAATCQCCTQGKDAHRPATKRRCCAIGQCCMSLLSTRSVSDVRAALRAALSQAVKEELIGKNVAMDVSLPKRRKGSRTRKAWTTDEARAFLESARSDGDRFYAAYVLVLVLGLRKGEVLGMCWDDLDLDAGNLDIGLQLQRVGGRLLHRETKTEGSDSTLPLPGICITALRLRQDDQHHDRTAAGPAWHGDKLVFTTRYGTPIEPRNFNRSWDTRCAKAGVRKITVHDGRRSCGTLLADLDVHPRVAMQILRHAQFSLTMEIYTLASSAATRDALKRLGESLDGPQ</sequence>
<evidence type="ECO:0000256" key="2">
    <source>
        <dbReference type="ARBA" id="ARBA00023125"/>
    </source>
</evidence>
<evidence type="ECO:0000259" key="6">
    <source>
        <dbReference type="PROSITE" id="PS51900"/>
    </source>
</evidence>
<dbReference type="Gene3D" id="1.10.150.130">
    <property type="match status" value="1"/>
</dbReference>
<evidence type="ECO:0000313" key="8">
    <source>
        <dbReference type="Proteomes" id="UP001299970"/>
    </source>
</evidence>
<feature type="domain" description="Tyr recombinase" evidence="5">
    <location>
        <begin position="201"/>
        <end position="400"/>
    </location>
</feature>
<name>A0ABS9TRW0_9PSEU</name>
<dbReference type="PANTHER" id="PTHR30349:SF91">
    <property type="entry name" value="INTA PROTEIN"/>
    <property type="match status" value="1"/>
</dbReference>